<reference evidence="1 2" key="1">
    <citation type="submission" date="2017-02" db="EMBL/GenBank/DDBJ databases">
        <authorList>
            <person name="Peterson S.W."/>
        </authorList>
    </citation>
    <scope>NUCLEOTIDE SEQUENCE [LARGE SCALE GENOMIC DNA]</scope>
    <source>
        <strain evidence="1 2">ATCC BAA-1030</strain>
    </source>
</reference>
<dbReference type="PANTHER" id="PTHR43649:SF12">
    <property type="entry name" value="DIACETYLCHITOBIOSE BINDING PROTEIN DASA"/>
    <property type="match status" value="1"/>
</dbReference>
<sequence length="761" mass="85885">MVARYNDNVGALSKKRKGTIMKKMQVFFLCLLAIFTLTACGQEKGKTEKKASEPERTKVAYQESVVTLPEGVTSIEDVVQSEDNTLFLIGGNSDATQLSYWKSKDNGNSWEKLADYTNRLSEKGMDSTVRLANDGTGFVQMWEKEKAEKDPENTTVERYFLEKDFSLKPVSESVNETLKKEKAYTIDKLNDEKLLLTSWERGTFFVDIKTGKETEIYSQKDMILGKEVAKDTLYVVMSGKGEQVSISTGKKEKASAPFSKMVKLSEGKMGEPAAFGILKNSKDTFFCANDKHFYRVTGEKQEILFDKSKTMLGDVSISISKILPYGKDAFLVVTDDGKGGKLIRYEAKGERKQASKKLKVYTLKDDGFKNRAVKQVINLYQRKHEDVDVELEIGSENNEIPTDEALKKLNARLASGDAPDILVLDGLNVEKYQNQKIFSDITEVIEKNKTGDNFQNVLTTYEKDGKYYGLPLVFGAFCMYAPNGVEQETKTLDDMTNSLVKLSKSSKTPVFGSWDYNNLNTIFYRSYMAPKGKNLSEKDVENFYENMKKLYGLVNMKEVEKTKKVNESDISLLLGGGVSFVTTGETQTSFDYLSVIDDIKSYELADKVKNYPTTFLRDKEKMFFIPRNSLSIVKSSKNQDEAMEFLNLAIANETQDSLEAISGLPMNKKTFANQIKATLTENIEEVRTETGGKVKVPFGELTEETVNKWIEKLEQLNTPNNVDEILFQIIIKNMDDILTGETSVKDGTKQTMNRVKLYLSE</sequence>
<dbReference type="RefSeq" id="WP_159443335.1">
    <property type="nucleotide sequence ID" value="NZ_FUXI01000044.1"/>
</dbReference>
<accession>A0A1T4RBX4</accession>
<dbReference type="InterPro" id="IPR006059">
    <property type="entry name" value="SBP"/>
</dbReference>
<evidence type="ECO:0000313" key="2">
    <source>
        <dbReference type="Proteomes" id="UP000190328"/>
    </source>
</evidence>
<dbReference type="Pfam" id="PF01547">
    <property type="entry name" value="SBP_bac_1"/>
    <property type="match status" value="1"/>
</dbReference>
<dbReference type="OrthoDB" id="2200626at2"/>
<dbReference type="SUPFAM" id="SSF53850">
    <property type="entry name" value="Periplasmic binding protein-like II"/>
    <property type="match status" value="1"/>
</dbReference>
<name>A0A1T4RBX4_9ENTE</name>
<gene>
    <name evidence="1" type="ORF">SAMN02745116_02520</name>
</gene>
<dbReference type="STRING" id="263852.SAMN02745116_02520"/>
<organism evidence="1 2">
    <name type="scientific">Pilibacter termitis</name>
    <dbReference type="NCBI Taxonomy" id="263852"/>
    <lineage>
        <taxon>Bacteria</taxon>
        <taxon>Bacillati</taxon>
        <taxon>Bacillota</taxon>
        <taxon>Bacilli</taxon>
        <taxon>Lactobacillales</taxon>
        <taxon>Enterococcaceae</taxon>
        <taxon>Pilibacter</taxon>
    </lineage>
</organism>
<proteinExistence type="predicted"/>
<evidence type="ECO:0000313" key="1">
    <source>
        <dbReference type="EMBL" id="SKA13208.1"/>
    </source>
</evidence>
<dbReference type="InterPro" id="IPR050490">
    <property type="entry name" value="Bact_solute-bd_prot1"/>
</dbReference>
<dbReference type="Proteomes" id="UP000190328">
    <property type="component" value="Unassembled WGS sequence"/>
</dbReference>
<protein>
    <submittedName>
        <fullName evidence="1">ABC-type glycerol-3-phosphate transport system, substrate-binding protein</fullName>
    </submittedName>
</protein>
<dbReference type="Gene3D" id="3.40.190.10">
    <property type="entry name" value="Periplasmic binding protein-like II"/>
    <property type="match status" value="1"/>
</dbReference>
<keyword evidence="2" id="KW-1185">Reference proteome</keyword>
<dbReference type="AlphaFoldDB" id="A0A1T4RBX4"/>
<dbReference type="PANTHER" id="PTHR43649">
    <property type="entry name" value="ARABINOSE-BINDING PROTEIN-RELATED"/>
    <property type="match status" value="1"/>
</dbReference>
<dbReference type="EMBL" id="FUXI01000044">
    <property type="protein sequence ID" value="SKA13208.1"/>
    <property type="molecule type" value="Genomic_DNA"/>
</dbReference>